<evidence type="ECO:0000313" key="9">
    <source>
        <dbReference type="EMBL" id="KAF2653074.1"/>
    </source>
</evidence>
<dbReference type="FunFam" id="3.20.20.140:FF:000039">
    <property type="entry name" value="Adenine deaminase"/>
    <property type="match status" value="1"/>
</dbReference>
<dbReference type="InterPro" id="IPR006330">
    <property type="entry name" value="Ado/ade_deaminase"/>
</dbReference>
<keyword evidence="2 7" id="KW-0479">Metal-binding</keyword>
<dbReference type="AlphaFoldDB" id="A0A6A6T3F6"/>
<evidence type="ECO:0000256" key="7">
    <source>
        <dbReference type="HAMAP-Rule" id="MF_03145"/>
    </source>
</evidence>
<sequence>MCQSPLHDFLKRLPKCEHHIHLEGALSPALLFKLAKQNSITLPQGDPAFASPDALLSRYKDFTSLDDFLQYYYIGMSALIHSADFEALAWDYFQHASADGVHHAEVFFDPQAHVSRDVSYATVVTGFQAACERAEKELGITTILTACYLRHLPVADSLAMFHHPDVQESYQNGTVKGIGLDSSELNFPPNLFKELYGKASERGLRLTSHAGEEGPVEYIRDALDNLGIERIDHGIRLADDPELMKEVAERQIMLSVCPISNVVLRCVKSVKEVPIRKFLAAGVRFSINSDDPAYFGGYILDNYCAVHEAHDLSIKEWETVCRAGIEGSWCSDKRKGEMLSALRILLQVWEGK</sequence>
<reference evidence="9" key="1">
    <citation type="journal article" date="2020" name="Stud. Mycol.">
        <title>101 Dothideomycetes genomes: a test case for predicting lifestyles and emergence of pathogens.</title>
        <authorList>
            <person name="Haridas S."/>
            <person name="Albert R."/>
            <person name="Binder M."/>
            <person name="Bloem J."/>
            <person name="Labutti K."/>
            <person name="Salamov A."/>
            <person name="Andreopoulos B."/>
            <person name="Baker S."/>
            <person name="Barry K."/>
            <person name="Bills G."/>
            <person name="Bluhm B."/>
            <person name="Cannon C."/>
            <person name="Castanera R."/>
            <person name="Culley D."/>
            <person name="Daum C."/>
            <person name="Ezra D."/>
            <person name="Gonzalez J."/>
            <person name="Henrissat B."/>
            <person name="Kuo A."/>
            <person name="Liang C."/>
            <person name="Lipzen A."/>
            <person name="Lutzoni F."/>
            <person name="Magnuson J."/>
            <person name="Mondo S."/>
            <person name="Nolan M."/>
            <person name="Ohm R."/>
            <person name="Pangilinan J."/>
            <person name="Park H.-J."/>
            <person name="Ramirez L."/>
            <person name="Alfaro M."/>
            <person name="Sun H."/>
            <person name="Tritt A."/>
            <person name="Yoshinaga Y."/>
            <person name="Zwiers L.-H."/>
            <person name="Turgeon B."/>
            <person name="Goodwin S."/>
            <person name="Spatafora J."/>
            <person name="Crous P."/>
            <person name="Grigoriev I."/>
        </authorList>
    </citation>
    <scope>NUCLEOTIDE SEQUENCE</scope>
    <source>
        <strain evidence="9">CBS 122681</strain>
    </source>
</reference>
<dbReference type="InterPro" id="IPR028892">
    <property type="entry name" value="ADE"/>
</dbReference>
<dbReference type="InterPro" id="IPR001365">
    <property type="entry name" value="A_deaminase_dom"/>
</dbReference>
<feature type="binding site" evidence="7">
    <location>
        <position position="290"/>
    </location>
    <ligand>
        <name>Zn(2+)</name>
        <dbReference type="ChEBI" id="CHEBI:29105"/>
        <note>catalytic</note>
    </ligand>
</feature>
<dbReference type="GO" id="GO:0009168">
    <property type="term" value="P:purine ribonucleoside monophosphate biosynthetic process"/>
    <property type="evidence" value="ECO:0007669"/>
    <property type="project" value="InterPro"/>
</dbReference>
<keyword evidence="10" id="KW-1185">Reference proteome</keyword>
<dbReference type="EC" id="3.5.4.2" evidence="7"/>
<feature type="binding site" evidence="7">
    <location>
        <position position="19"/>
    </location>
    <ligand>
        <name>Zn(2+)</name>
        <dbReference type="ChEBI" id="CHEBI:29105"/>
        <note>catalytic</note>
    </ligand>
</feature>
<dbReference type="GO" id="GO:0005634">
    <property type="term" value="C:nucleus"/>
    <property type="evidence" value="ECO:0007669"/>
    <property type="project" value="UniProtKB-SubCell"/>
</dbReference>
<gene>
    <name evidence="7" type="primary">AAH1</name>
    <name evidence="9" type="ORF">K491DRAFT_603623</name>
</gene>
<comment type="catalytic activity">
    <reaction evidence="7">
        <text>adenine + H2O + H(+) = hypoxanthine + NH4(+)</text>
        <dbReference type="Rhea" id="RHEA:23688"/>
        <dbReference type="ChEBI" id="CHEBI:15377"/>
        <dbReference type="ChEBI" id="CHEBI:15378"/>
        <dbReference type="ChEBI" id="CHEBI:16708"/>
        <dbReference type="ChEBI" id="CHEBI:17368"/>
        <dbReference type="ChEBI" id="CHEBI:28938"/>
        <dbReference type="EC" id="3.5.4.2"/>
    </reaction>
</comment>
<keyword evidence="1 7" id="KW-0963">Cytoplasm</keyword>
<evidence type="ECO:0000256" key="5">
    <source>
        <dbReference type="ARBA" id="ARBA00023080"/>
    </source>
</evidence>
<dbReference type="InterPro" id="IPR032466">
    <property type="entry name" value="Metal_Hydrolase"/>
</dbReference>
<dbReference type="HAMAP" id="MF_01962">
    <property type="entry name" value="Adenine_deaminase"/>
    <property type="match status" value="1"/>
</dbReference>
<evidence type="ECO:0000256" key="2">
    <source>
        <dbReference type="ARBA" id="ARBA00022723"/>
    </source>
</evidence>
<dbReference type="InterPro" id="IPR006650">
    <property type="entry name" value="A/AMP_deam_AS"/>
</dbReference>
<feature type="binding site" evidence="7">
    <location>
        <position position="209"/>
    </location>
    <ligand>
        <name>Zn(2+)</name>
        <dbReference type="ChEBI" id="CHEBI:29105"/>
        <note>catalytic</note>
    </ligand>
</feature>
<evidence type="ECO:0000313" key="10">
    <source>
        <dbReference type="Proteomes" id="UP000799324"/>
    </source>
</evidence>
<evidence type="ECO:0000259" key="8">
    <source>
        <dbReference type="Pfam" id="PF00962"/>
    </source>
</evidence>
<comment type="function">
    <text evidence="7">Catalyzes the hydrolytic deamination of adenine to hypoxanthine. Plays an important role in the purine salvage pathway and in nitrogen catabolism.</text>
</comment>
<dbReference type="Pfam" id="PF00962">
    <property type="entry name" value="A_deaminase"/>
    <property type="match status" value="1"/>
</dbReference>
<accession>A0A6A6T3F6</accession>
<dbReference type="GO" id="GO:0009117">
    <property type="term" value="P:nucleotide metabolic process"/>
    <property type="evidence" value="ECO:0007669"/>
    <property type="project" value="UniProtKB-KW"/>
</dbReference>
<dbReference type="GO" id="GO:0043103">
    <property type="term" value="P:hypoxanthine salvage"/>
    <property type="evidence" value="ECO:0007669"/>
    <property type="project" value="UniProtKB-UniRule"/>
</dbReference>
<dbReference type="CDD" id="cd01320">
    <property type="entry name" value="ADA"/>
    <property type="match status" value="1"/>
</dbReference>
<dbReference type="GO" id="GO:0008270">
    <property type="term" value="F:zinc ion binding"/>
    <property type="evidence" value="ECO:0007669"/>
    <property type="project" value="UniProtKB-UniRule"/>
</dbReference>
<dbReference type="GO" id="GO:0000034">
    <property type="term" value="F:adenine deaminase activity"/>
    <property type="evidence" value="ECO:0007669"/>
    <property type="project" value="UniProtKB-UniRule"/>
</dbReference>
<comment type="similarity">
    <text evidence="7">Belongs to the metallo-dependent hydrolases superfamily. Adenosine and AMP deaminases family. Adenine deaminase type 2 subfamily.</text>
</comment>
<evidence type="ECO:0000256" key="1">
    <source>
        <dbReference type="ARBA" id="ARBA00022490"/>
    </source>
</evidence>
<feature type="site" description="Important for catalytic activity" evidence="7">
    <location>
        <position position="233"/>
    </location>
</feature>
<dbReference type="EMBL" id="MU004388">
    <property type="protein sequence ID" value="KAF2653074.1"/>
    <property type="molecule type" value="Genomic_DNA"/>
</dbReference>
<feature type="binding site" evidence="7">
    <location>
        <position position="21"/>
    </location>
    <ligand>
        <name>Zn(2+)</name>
        <dbReference type="ChEBI" id="CHEBI:29105"/>
        <note>catalytic</note>
    </ligand>
</feature>
<name>A0A6A6T3F6_9PLEO</name>
<evidence type="ECO:0000256" key="6">
    <source>
        <dbReference type="ARBA" id="ARBA00023242"/>
    </source>
</evidence>
<organism evidence="9 10">
    <name type="scientific">Lophiostoma macrostomum CBS 122681</name>
    <dbReference type="NCBI Taxonomy" id="1314788"/>
    <lineage>
        <taxon>Eukaryota</taxon>
        <taxon>Fungi</taxon>
        <taxon>Dikarya</taxon>
        <taxon>Ascomycota</taxon>
        <taxon>Pezizomycotina</taxon>
        <taxon>Dothideomycetes</taxon>
        <taxon>Pleosporomycetidae</taxon>
        <taxon>Pleosporales</taxon>
        <taxon>Lophiostomataceae</taxon>
        <taxon>Lophiostoma</taxon>
    </lineage>
</organism>
<keyword evidence="6 7" id="KW-0539">Nucleus</keyword>
<dbReference type="PROSITE" id="PS00485">
    <property type="entry name" value="A_DEAMINASE"/>
    <property type="match status" value="1"/>
</dbReference>
<feature type="binding site" evidence="7">
    <location>
        <position position="291"/>
    </location>
    <ligand>
        <name>substrate</name>
    </ligand>
</feature>
<protein>
    <recommendedName>
        <fullName evidence="7">Adenine deaminase</fullName>
        <shortName evidence="7">ADE</shortName>
        <ecNumber evidence="7">3.5.4.2</ecNumber>
    </recommendedName>
    <alternativeName>
        <fullName evidence="7">Adenine aminohydrolase</fullName>
        <shortName evidence="7">AAH</shortName>
    </alternativeName>
</protein>
<dbReference type="SUPFAM" id="SSF51556">
    <property type="entry name" value="Metallo-dependent hydrolases"/>
    <property type="match status" value="1"/>
</dbReference>
<keyword evidence="4 7" id="KW-0862">Zinc</keyword>
<feature type="domain" description="Adenosine deaminase" evidence="8">
    <location>
        <begin position="14"/>
        <end position="342"/>
    </location>
</feature>
<dbReference type="Gene3D" id="3.20.20.140">
    <property type="entry name" value="Metal-dependent hydrolases"/>
    <property type="match status" value="1"/>
</dbReference>
<keyword evidence="3 7" id="KW-0378">Hydrolase</keyword>
<comment type="subcellular location">
    <subcellularLocation>
        <location evidence="7">Cytoplasm</location>
    </subcellularLocation>
    <subcellularLocation>
        <location evidence="7">Nucleus</location>
    </subcellularLocation>
</comment>
<dbReference type="OrthoDB" id="272271at2759"/>
<dbReference type="GO" id="GO:0005829">
    <property type="term" value="C:cytosol"/>
    <property type="evidence" value="ECO:0007669"/>
    <property type="project" value="TreeGrafter"/>
</dbReference>
<keyword evidence="5 7" id="KW-0546">Nucleotide metabolism</keyword>
<dbReference type="PANTHER" id="PTHR43114">
    <property type="entry name" value="ADENINE DEAMINASE"/>
    <property type="match status" value="1"/>
</dbReference>
<dbReference type="NCBIfam" id="TIGR01430">
    <property type="entry name" value="aden_deam"/>
    <property type="match status" value="1"/>
</dbReference>
<evidence type="ECO:0000256" key="4">
    <source>
        <dbReference type="ARBA" id="ARBA00022833"/>
    </source>
</evidence>
<comment type="cofactor">
    <cofactor evidence="7">
        <name>Zn(2+)</name>
        <dbReference type="ChEBI" id="CHEBI:29105"/>
    </cofactor>
    <text evidence="7">Binds 1 zinc ion per subunit.</text>
</comment>
<dbReference type="Proteomes" id="UP000799324">
    <property type="component" value="Unassembled WGS sequence"/>
</dbReference>
<dbReference type="PANTHER" id="PTHR43114:SF6">
    <property type="entry name" value="ADENINE DEAMINASE"/>
    <property type="match status" value="1"/>
</dbReference>
<dbReference type="GO" id="GO:0006146">
    <property type="term" value="P:adenine catabolic process"/>
    <property type="evidence" value="ECO:0007669"/>
    <property type="project" value="UniProtKB-UniRule"/>
</dbReference>
<feature type="active site" description="Proton donor" evidence="7">
    <location>
        <position position="212"/>
    </location>
</feature>
<evidence type="ECO:0000256" key="3">
    <source>
        <dbReference type="ARBA" id="ARBA00022801"/>
    </source>
</evidence>
<proteinExistence type="inferred from homology"/>